<dbReference type="Proteomes" id="UP000498980">
    <property type="component" value="Unassembled WGS sequence"/>
</dbReference>
<dbReference type="EMBL" id="BLWC01000001">
    <property type="protein sequence ID" value="GFM96944.1"/>
    <property type="molecule type" value="Genomic_DNA"/>
</dbReference>
<dbReference type="Pfam" id="PF18860">
    <property type="entry name" value="AbiJ_NTD3"/>
    <property type="match status" value="1"/>
</dbReference>
<dbReference type="AlphaFoldDB" id="A0A7J0C4S1"/>
<feature type="domain" description="AbiJ-NTD3" evidence="1">
    <location>
        <begin position="2"/>
        <end position="63"/>
    </location>
</feature>
<reference evidence="2 3" key="1">
    <citation type="submission" date="2020-05" db="EMBL/GenBank/DDBJ databases">
        <title>Whole genome shotgun sequence of Streptomyces fulvorobeus NBRC 15897.</title>
        <authorList>
            <person name="Komaki H."/>
            <person name="Tamura T."/>
        </authorList>
    </citation>
    <scope>NUCLEOTIDE SEQUENCE [LARGE SCALE GENOMIC DNA]</scope>
    <source>
        <strain evidence="2 3">NBRC 15897</strain>
    </source>
</reference>
<gene>
    <name evidence="2" type="ORF">Sfulv_17550</name>
</gene>
<proteinExistence type="predicted"/>
<comment type="caution">
    <text evidence="2">The sequence shown here is derived from an EMBL/GenBank/DDBJ whole genome shotgun (WGS) entry which is preliminary data.</text>
</comment>
<name>A0A7J0C4S1_9ACTN</name>
<organism evidence="2 3">
    <name type="scientific">Streptomyces fulvorobeus</name>
    <dbReference type="NCBI Taxonomy" id="284028"/>
    <lineage>
        <taxon>Bacteria</taxon>
        <taxon>Bacillati</taxon>
        <taxon>Actinomycetota</taxon>
        <taxon>Actinomycetes</taxon>
        <taxon>Kitasatosporales</taxon>
        <taxon>Streptomycetaceae</taxon>
        <taxon>Streptomyces</taxon>
    </lineage>
</organism>
<evidence type="ECO:0000259" key="1">
    <source>
        <dbReference type="Pfam" id="PF18860"/>
    </source>
</evidence>
<keyword evidence="3" id="KW-1185">Reference proteome</keyword>
<evidence type="ECO:0000313" key="2">
    <source>
        <dbReference type="EMBL" id="GFM96944.1"/>
    </source>
</evidence>
<dbReference type="InterPro" id="IPR041427">
    <property type="entry name" value="AbiJ-NTD3"/>
</dbReference>
<accession>A0A7J0C4S1</accession>
<protein>
    <recommendedName>
        <fullName evidence="1">AbiJ-NTD3 domain-containing protein</fullName>
    </recommendedName>
</protein>
<sequence>MNNYDPPDHWIFEDSRLELSHGPDEVPLTFLARMAHPEVAADADQAMRHVEALNVLPAPDGWGPRAHEFLSGPPPV</sequence>
<evidence type="ECO:0000313" key="3">
    <source>
        <dbReference type="Proteomes" id="UP000498980"/>
    </source>
</evidence>